<dbReference type="Proteomes" id="UP001327560">
    <property type="component" value="Chromosome 4"/>
</dbReference>
<dbReference type="Pfam" id="PF03514">
    <property type="entry name" value="GRAS"/>
    <property type="match status" value="1"/>
</dbReference>
<protein>
    <submittedName>
        <fullName evidence="3">DELLA protein RGL1-like</fullName>
    </submittedName>
</protein>
<evidence type="ECO:0000313" key="3">
    <source>
        <dbReference type="EMBL" id="WOL03778.1"/>
    </source>
</evidence>
<evidence type="ECO:0000256" key="2">
    <source>
        <dbReference type="ARBA" id="ARBA00023163"/>
    </source>
</evidence>
<keyword evidence="4" id="KW-1185">Reference proteome</keyword>
<name>A0AAQ3QC70_9LILI</name>
<dbReference type="EMBL" id="CP136893">
    <property type="protein sequence ID" value="WOL03778.1"/>
    <property type="molecule type" value="Genomic_DNA"/>
</dbReference>
<reference evidence="3 4" key="1">
    <citation type="submission" date="2023-10" db="EMBL/GenBank/DDBJ databases">
        <title>Chromosome-scale genome assembly provides insights into flower coloration mechanisms of Canna indica.</title>
        <authorList>
            <person name="Li C."/>
        </authorList>
    </citation>
    <scope>NUCLEOTIDE SEQUENCE [LARGE SCALE GENOMIC DNA]</scope>
    <source>
        <tissue evidence="3">Flower</tissue>
    </source>
</reference>
<organism evidence="3 4">
    <name type="scientific">Canna indica</name>
    <name type="common">Indian-shot</name>
    <dbReference type="NCBI Taxonomy" id="4628"/>
    <lineage>
        <taxon>Eukaryota</taxon>
        <taxon>Viridiplantae</taxon>
        <taxon>Streptophyta</taxon>
        <taxon>Embryophyta</taxon>
        <taxon>Tracheophyta</taxon>
        <taxon>Spermatophyta</taxon>
        <taxon>Magnoliopsida</taxon>
        <taxon>Liliopsida</taxon>
        <taxon>Zingiberales</taxon>
        <taxon>Cannaceae</taxon>
        <taxon>Canna</taxon>
    </lineage>
</organism>
<evidence type="ECO:0000313" key="4">
    <source>
        <dbReference type="Proteomes" id="UP001327560"/>
    </source>
</evidence>
<evidence type="ECO:0000256" key="1">
    <source>
        <dbReference type="ARBA" id="ARBA00023015"/>
    </source>
</evidence>
<sequence>MGMISRSGLMNSTFAPVAPPALRITGVGHPADAMREIDRHLAELAHSLCVPFEFLTAVVDRLEDLRPTMEVGERGAKVDDGGVERRLEVGGELDCVAGVGLRGGEG</sequence>
<accession>A0AAQ3QC70</accession>
<gene>
    <name evidence="3" type="ORF">Cni_G12498</name>
</gene>
<dbReference type="InterPro" id="IPR005202">
    <property type="entry name" value="TF_GRAS"/>
</dbReference>
<dbReference type="AlphaFoldDB" id="A0AAQ3QC70"/>
<keyword evidence="1" id="KW-0805">Transcription regulation</keyword>
<keyword evidence="2" id="KW-0804">Transcription</keyword>
<proteinExistence type="predicted"/>